<dbReference type="InterPro" id="IPR040452">
    <property type="entry name" value="SfsA_C"/>
</dbReference>
<protein>
    <recommendedName>
        <fullName evidence="1">Sugar fermentation stimulation protein C-terminal domain-containing protein</fullName>
    </recommendedName>
</protein>
<dbReference type="RefSeq" id="XP_001422730.1">
    <property type="nucleotide sequence ID" value="XM_001422693.1"/>
</dbReference>
<dbReference type="Proteomes" id="UP000001568">
    <property type="component" value="Chromosome 20"/>
</dbReference>
<accession>A4SB84</accession>
<dbReference type="OrthoDB" id="199134at2759"/>
<dbReference type="Pfam" id="PF03749">
    <property type="entry name" value="SfsA"/>
    <property type="match status" value="1"/>
</dbReference>
<dbReference type="OMA" id="GIFPWGK"/>
<evidence type="ECO:0000259" key="1">
    <source>
        <dbReference type="Pfam" id="PF03749"/>
    </source>
</evidence>
<dbReference type="PANTHER" id="PTHR30545">
    <property type="entry name" value="SUGAR FERMENTATION STIMULATION PROTEIN A"/>
    <property type="match status" value="1"/>
</dbReference>
<dbReference type="Gramene" id="ABP01047">
    <property type="protein sequence ID" value="ABP01047"/>
    <property type="gene ID" value="OSTLU_29520"/>
</dbReference>
<dbReference type="HOGENOM" id="CLU_049397_0_0_1"/>
<dbReference type="Gene3D" id="3.40.1350.60">
    <property type="match status" value="1"/>
</dbReference>
<evidence type="ECO:0000313" key="3">
    <source>
        <dbReference type="Proteomes" id="UP000001568"/>
    </source>
</evidence>
<dbReference type="KEGG" id="olu:OSTLU_29520"/>
<name>A4SB84_OSTLU</name>
<dbReference type="eggNOG" id="ENOG502RYUS">
    <property type="taxonomic scope" value="Eukaryota"/>
</dbReference>
<dbReference type="GO" id="GO:0003677">
    <property type="term" value="F:DNA binding"/>
    <property type="evidence" value="ECO:0007669"/>
    <property type="project" value="InterPro"/>
</dbReference>
<dbReference type="InterPro" id="IPR005224">
    <property type="entry name" value="SfsA"/>
</dbReference>
<dbReference type="AlphaFoldDB" id="A4SB84"/>
<dbReference type="GeneID" id="5006632"/>
<dbReference type="EMBL" id="CP000600">
    <property type="protein sequence ID" value="ABP01047.1"/>
    <property type="molecule type" value="Genomic_DNA"/>
</dbReference>
<proteinExistence type="predicted"/>
<reference evidence="2 3" key="1">
    <citation type="journal article" date="2007" name="Proc. Natl. Acad. Sci. U.S.A.">
        <title>The tiny eukaryote Ostreococcus provides genomic insights into the paradox of plankton speciation.</title>
        <authorList>
            <person name="Palenik B."/>
            <person name="Grimwood J."/>
            <person name="Aerts A."/>
            <person name="Rouze P."/>
            <person name="Salamov A."/>
            <person name="Putnam N."/>
            <person name="Dupont C."/>
            <person name="Jorgensen R."/>
            <person name="Derelle E."/>
            <person name="Rombauts S."/>
            <person name="Zhou K."/>
            <person name="Otillar R."/>
            <person name="Merchant S.S."/>
            <person name="Podell S."/>
            <person name="Gaasterland T."/>
            <person name="Napoli C."/>
            <person name="Gendler K."/>
            <person name="Manuell A."/>
            <person name="Tai V."/>
            <person name="Vallon O."/>
            <person name="Piganeau G."/>
            <person name="Jancek S."/>
            <person name="Heijde M."/>
            <person name="Jabbari K."/>
            <person name="Bowler C."/>
            <person name="Lohr M."/>
            <person name="Robbens S."/>
            <person name="Werner G."/>
            <person name="Dubchak I."/>
            <person name="Pazour G.J."/>
            <person name="Ren Q."/>
            <person name="Paulsen I."/>
            <person name="Delwiche C."/>
            <person name="Schmutz J."/>
            <person name="Rokhsar D."/>
            <person name="Van de Peer Y."/>
            <person name="Moreau H."/>
            <person name="Grigoriev I.V."/>
        </authorList>
    </citation>
    <scope>NUCLEOTIDE SEQUENCE [LARGE SCALE GENOMIC DNA]</scope>
    <source>
        <strain evidence="2 3">CCE9901</strain>
    </source>
</reference>
<keyword evidence="3" id="KW-1185">Reference proteome</keyword>
<feature type="domain" description="Sugar fermentation stimulation protein C-terminal" evidence="1">
    <location>
        <begin position="215"/>
        <end position="283"/>
    </location>
</feature>
<organism evidence="2 3">
    <name type="scientific">Ostreococcus lucimarinus (strain CCE9901)</name>
    <dbReference type="NCBI Taxonomy" id="436017"/>
    <lineage>
        <taxon>Eukaryota</taxon>
        <taxon>Viridiplantae</taxon>
        <taxon>Chlorophyta</taxon>
        <taxon>Mamiellophyceae</taxon>
        <taxon>Mamiellales</taxon>
        <taxon>Bathycoccaceae</taxon>
        <taxon>Ostreococcus</taxon>
    </lineage>
</organism>
<dbReference type="PANTHER" id="PTHR30545:SF3">
    <property type="entry name" value="SUGAR FERMENTATION STIMULATION PROTEIN C-TERMINAL DOMAIN-CONTAINING PROTEIN"/>
    <property type="match status" value="1"/>
</dbReference>
<gene>
    <name evidence="2" type="ORF">OSTLU_29520</name>
</gene>
<sequence>MRRPSARNKSPYVADVRVKSDESVAIAHVPNLDSGGKLREGARALCSRQKGVTATTLGQHGTPKCELICRLLRCEERENEHLGGVWLSAHPSLVEKIALALLENGALDDRLHASPIIRDEIKTQKTLKREVTESASNSYRPDFALKHEDGSTTILEVKQVVDTDYAREFVEAQAREQSPHPAYSPSAKKGEPYARAGIFPWGKRGQKGPDGEKVVSARAIEHLRELSELASKSPDVHPAVLFICSRADAMGMRPNGAACPSFAKHLSRAQRKGVRVLVQKVRWGEGDDVGKAFDAGPLELWPALEEGDEFTMK</sequence>
<evidence type="ECO:0000313" key="2">
    <source>
        <dbReference type="EMBL" id="ABP01047.1"/>
    </source>
</evidence>